<dbReference type="GO" id="GO:0048511">
    <property type="term" value="P:rhythmic process"/>
    <property type="evidence" value="ECO:0007669"/>
    <property type="project" value="UniProtKB-KW"/>
</dbReference>
<evidence type="ECO:0000256" key="1">
    <source>
        <dbReference type="ARBA" id="ARBA00004471"/>
    </source>
</evidence>
<name>A0AAN7PG56_9COLE</name>
<evidence type="ECO:0000256" key="12">
    <source>
        <dbReference type="ARBA" id="ARBA00023288"/>
    </source>
</evidence>
<comment type="similarity">
    <text evidence="2">Belongs to the quiver family.</text>
</comment>
<evidence type="ECO:0000256" key="5">
    <source>
        <dbReference type="ARBA" id="ARBA00022692"/>
    </source>
</evidence>
<keyword evidence="6 20" id="KW-0732">Signal</keyword>
<evidence type="ECO:0000256" key="8">
    <source>
        <dbReference type="ARBA" id="ARBA00023108"/>
    </source>
</evidence>
<feature type="chain" id="PRO_5042812202" description="UPAR/Ly6 domain-containing protein qvr" evidence="20">
    <location>
        <begin position="20"/>
        <end position="139"/>
    </location>
</feature>
<evidence type="ECO:0000256" key="16">
    <source>
        <dbReference type="ARBA" id="ARBA00044561"/>
    </source>
</evidence>
<keyword evidence="9 19" id="KW-0472">Membrane</keyword>
<evidence type="ECO:0000313" key="22">
    <source>
        <dbReference type="Proteomes" id="UP001353858"/>
    </source>
</evidence>
<keyword evidence="10" id="KW-1015">Disulfide bond</keyword>
<proteinExistence type="inferred from homology"/>
<dbReference type="EMBL" id="JARPUR010000001">
    <property type="protein sequence ID" value="KAK4884993.1"/>
    <property type="molecule type" value="Genomic_DNA"/>
</dbReference>
<dbReference type="GO" id="GO:0098552">
    <property type="term" value="C:side of membrane"/>
    <property type="evidence" value="ECO:0007669"/>
    <property type="project" value="UniProtKB-KW"/>
</dbReference>
<evidence type="ECO:0000256" key="6">
    <source>
        <dbReference type="ARBA" id="ARBA00022729"/>
    </source>
</evidence>
<reference evidence="22" key="1">
    <citation type="submission" date="2023-01" db="EMBL/GenBank/DDBJ databases">
        <title>Key to firefly adult light organ development and bioluminescence: homeobox transcription factors regulate luciferase expression and transportation to peroxisome.</title>
        <authorList>
            <person name="Fu X."/>
        </authorList>
    </citation>
    <scope>NUCLEOTIDE SEQUENCE [LARGE SCALE GENOMIC DNA]</scope>
</reference>
<dbReference type="Pfam" id="PF17064">
    <property type="entry name" value="QVR"/>
    <property type="match status" value="1"/>
</dbReference>
<evidence type="ECO:0000256" key="18">
    <source>
        <dbReference type="ARBA" id="ARBA00046769"/>
    </source>
</evidence>
<dbReference type="AlphaFoldDB" id="A0AAN7PG56"/>
<keyword evidence="22" id="KW-1185">Reference proteome</keyword>
<keyword evidence="8" id="KW-0090">Biological rhythms</keyword>
<protein>
    <recommendedName>
        <fullName evidence="15">UPAR/Ly6 domain-containing protein qvr</fullName>
    </recommendedName>
    <alternativeName>
        <fullName evidence="16">Protein quiver</fullName>
    </alternativeName>
    <alternativeName>
        <fullName evidence="13">Protein sleepless</fullName>
    </alternativeName>
</protein>
<evidence type="ECO:0000256" key="4">
    <source>
        <dbReference type="ARBA" id="ARBA00022622"/>
    </source>
</evidence>
<dbReference type="InterPro" id="IPR031424">
    <property type="entry name" value="QVR-like"/>
</dbReference>
<dbReference type="GO" id="GO:0005886">
    <property type="term" value="C:plasma membrane"/>
    <property type="evidence" value="ECO:0007669"/>
    <property type="project" value="UniProtKB-SubCell"/>
</dbReference>
<accession>A0AAN7PG56</accession>
<keyword evidence="12" id="KW-0449">Lipoprotein</keyword>
<dbReference type="InterPro" id="IPR050975">
    <property type="entry name" value="Sleep_regulator"/>
</dbReference>
<keyword evidence="4" id="KW-0336">GPI-anchor</keyword>
<dbReference type="Proteomes" id="UP001353858">
    <property type="component" value="Unassembled WGS sequence"/>
</dbReference>
<comment type="caution">
    <text evidence="21">The sequence shown here is derived from an EMBL/GenBank/DDBJ whole genome shotgun (WGS) entry which is preliminary data.</text>
</comment>
<evidence type="ECO:0000256" key="7">
    <source>
        <dbReference type="ARBA" id="ARBA00022989"/>
    </source>
</evidence>
<keyword evidence="5 19" id="KW-0812">Transmembrane</keyword>
<gene>
    <name evidence="21" type="ORF">RN001_001264</name>
</gene>
<dbReference type="PANTHER" id="PTHR33562:SF31">
    <property type="entry name" value="PROTEIN QUIVER"/>
    <property type="match status" value="1"/>
</dbReference>
<sequence length="139" mass="16107">MKFYTLIIFVILSFGKIEARCCLPKPINCYHCDSETDLRCKDPFNKTSTEPDDYPPTISCNGCCIKWVTDSRSPKEVIRRSCITQYQVNLFMVDRGCMQERSKTGHLCFCEEELCNKCNKCSINSILLFITFIIFTILK</sequence>
<comment type="subcellular location">
    <subcellularLocation>
        <location evidence="1">Cell membrane</location>
        <topology evidence="1">Lipid-anchor</topology>
        <topology evidence="1">GPI-anchor</topology>
        <orientation evidence="1">Extracellular side</orientation>
    </subcellularLocation>
    <subcellularLocation>
        <location evidence="14">Membrane raft</location>
        <topology evidence="14">Lipid-anchor</topology>
        <topology evidence="14">GPI-anchor</topology>
        <orientation evidence="14">Extracellular side</orientation>
    </subcellularLocation>
</comment>
<dbReference type="PANTHER" id="PTHR33562">
    <property type="entry name" value="ATILLA, ISOFORM B-RELATED-RELATED"/>
    <property type="match status" value="1"/>
</dbReference>
<dbReference type="GO" id="GO:0045121">
    <property type="term" value="C:membrane raft"/>
    <property type="evidence" value="ECO:0007669"/>
    <property type="project" value="UniProtKB-SubCell"/>
</dbReference>
<evidence type="ECO:0000256" key="17">
    <source>
        <dbReference type="ARBA" id="ARBA00045788"/>
    </source>
</evidence>
<comment type="subunit">
    <text evidence="18">Interacts (via loop 2 of the three-fingered Ly-6 domain) with Sh/shaker; this interaction may stabilize both components of the complex and may be required for targeting or retention of Sh/shaker to neural cell projections. Interacts (via loop 2 of the three-fingered Ly-6 domain) with nAChRalpha3 and potentially other nicotinic acetylcholine receptors; this interaction is required for antagonism of nicotinic acetylcholine receptors.</text>
</comment>
<keyword evidence="7 19" id="KW-1133">Transmembrane helix</keyword>
<evidence type="ECO:0000256" key="11">
    <source>
        <dbReference type="ARBA" id="ARBA00023180"/>
    </source>
</evidence>
<keyword evidence="3" id="KW-1003">Cell membrane</keyword>
<evidence type="ECO:0000256" key="13">
    <source>
        <dbReference type="ARBA" id="ARBA00031037"/>
    </source>
</evidence>
<evidence type="ECO:0000256" key="9">
    <source>
        <dbReference type="ARBA" id="ARBA00023136"/>
    </source>
</evidence>
<evidence type="ECO:0000256" key="3">
    <source>
        <dbReference type="ARBA" id="ARBA00022475"/>
    </source>
</evidence>
<evidence type="ECO:0000313" key="21">
    <source>
        <dbReference type="EMBL" id="KAK4884993.1"/>
    </source>
</evidence>
<comment type="function">
    <text evidence="17">Bifunctional regulator of neuronal activity in the mushroom body, and possibly other regions of the brain, that acts as a signaling molecule required for homeostatic regulation of sleep under normal conditions and after sleep deprivation. Reduces neuronal excitability by enhancing Sh/shaker K(+) channel activity; possibly by stabilizing Sh/shaker to increase protein levels, accelerating its activation kinetics, slowing C-type inactivation and enhancing recovery from inactivation. Specifically affects the A-type K(+) current. Antagonizes nicotinic acetylcholine receptors (nAChRs) to reduce synaptic transmission, possibly by preventing their localization to the cell surface. Required for regulation of neuromuscular excitability and plasticity at neuromuscular junctions.</text>
</comment>
<dbReference type="CDD" id="cd23595">
    <property type="entry name" value="TFP_LU_ECD_Qvr"/>
    <property type="match status" value="1"/>
</dbReference>
<dbReference type="GO" id="GO:0030431">
    <property type="term" value="P:sleep"/>
    <property type="evidence" value="ECO:0007669"/>
    <property type="project" value="InterPro"/>
</dbReference>
<evidence type="ECO:0000256" key="15">
    <source>
        <dbReference type="ARBA" id="ARBA00044524"/>
    </source>
</evidence>
<evidence type="ECO:0000256" key="20">
    <source>
        <dbReference type="SAM" id="SignalP"/>
    </source>
</evidence>
<evidence type="ECO:0000256" key="19">
    <source>
        <dbReference type="SAM" id="Phobius"/>
    </source>
</evidence>
<feature type="signal peptide" evidence="20">
    <location>
        <begin position="1"/>
        <end position="19"/>
    </location>
</feature>
<dbReference type="GO" id="GO:0032222">
    <property type="term" value="P:regulation of synaptic transmission, cholinergic"/>
    <property type="evidence" value="ECO:0007669"/>
    <property type="project" value="InterPro"/>
</dbReference>
<evidence type="ECO:0000256" key="14">
    <source>
        <dbReference type="ARBA" id="ARBA00044499"/>
    </source>
</evidence>
<evidence type="ECO:0000256" key="2">
    <source>
        <dbReference type="ARBA" id="ARBA00010522"/>
    </source>
</evidence>
<organism evidence="21 22">
    <name type="scientific">Aquatica leii</name>
    <dbReference type="NCBI Taxonomy" id="1421715"/>
    <lineage>
        <taxon>Eukaryota</taxon>
        <taxon>Metazoa</taxon>
        <taxon>Ecdysozoa</taxon>
        <taxon>Arthropoda</taxon>
        <taxon>Hexapoda</taxon>
        <taxon>Insecta</taxon>
        <taxon>Pterygota</taxon>
        <taxon>Neoptera</taxon>
        <taxon>Endopterygota</taxon>
        <taxon>Coleoptera</taxon>
        <taxon>Polyphaga</taxon>
        <taxon>Elateriformia</taxon>
        <taxon>Elateroidea</taxon>
        <taxon>Lampyridae</taxon>
        <taxon>Luciolinae</taxon>
        <taxon>Aquatica</taxon>
    </lineage>
</organism>
<evidence type="ECO:0000256" key="10">
    <source>
        <dbReference type="ARBA" id="ARBA00023157"/>
    </source>
</evidence>
<keyword evidence="11" id="KW-0325">Glycoprotein</keyword>
<feature type="transmembrane region" description="Helical" evidence="19">
    <location>
        <begin position="122"/>
        <end position="138"/>
    </location>
</feature>